<dbReference type="InterPro" id="IPR039672">
    <property type="entry name" value="MFS_2"/>
</dbReference>
<keyword evidence="4" id="KW-1185">Reference proteome</keyword>
<keyword evidence="2" id="KW-1133">Transmembrane helix</keyword>
<comment type="caution">
    <text evidence="3">The sequence shown here is derived from an EMBL/GenBank/DDBJ whole genome shotgun (WGS) entry which is preliminary data.</text>
</comment>
<dbReference type="Proteomes" id="UP001439008">
    <property type="component" value="Unassembled WGS sequence"/>
</dbReference>
<dbReference type="EMBL" id="JBDODL010000021">
    <property type="protein sequence ID" value="MES1918160.1"/>
    <property type="molecule type" value="Genomic_DNA"/>
</dbReference>
<dbReference type="PANTHER" id="PTHR11328">
    <property type="entry name" value="MAJOR FACILITATOR SUPERFAMILY DOMAIN-CONTAINING PROTEIN"/>
    <property type="match status" value="1"/>
</dbReference>
<dbReference type="Gene3D" id="1.20.1250.20">
    <property type="entry name" value="MFS general substrate transporter like domains"/>
    <property type="match status" value="1"/>
</dbReference>
<evidence type="ECO:0000313" key="3">
    <source>
        <dbReference type="EMBL" id="MES1918160.1"/>
    </source>
</evidence>
<name>A0ABV2AEP9_9EUKA</name>
<feature type="transmembrane region" description="Helical" evidence="2">
    <location>
        <begin position="114"/>
        <end position="139"/>
    </location>
</feature>
<proteinExistence type="inferred from homology"/>
<keyword evidence="2" id="KW-0812">Transmembrane</keyword>
<evidence type="ECO:0000313" key="4">
    <source>
        <dbReference type="Proteomes" id="UP001439008"/>
    </source>
</evidence>
<evidence type="ECO:0000256" key="1">
    <source>
        <dbReference type="ARBA" id="ARBA00008335"/>
    </source>
</evidence>
<reference evidence="3 4" key="1">
    <citation type="journal article" date="2024" name="BMC Biol.">
        <title>Comparative genomics of Ascetosporea gives new insight into the evolutionary basis for animal parasitism in Rhizaria.</title>
        <authorList>
            <person name="Hiltunen Thoren M."/>
            <person name="Onut-Brannstrom I."/>
            <person name="Alfjorden A."/>
            <person name="Peckova H."/>
            <person name="Swords F."/>
            <person name="Hooper C."/>
            <person name="Holzer A.S."/>
            <person name="Bass D."/>
            <person name="Burki F."/>
        </authorList>
    </citation>
    <scope>NUCLEOTIDE SEQUENCE [LARGE SCALE GENOMIC DNA]</scope>
    <source>
        <strain evidence="3">20-A016</strain>
    </source>
</reference>
<sequence>MTSMFFFAIPFIIVIAYVPKGLVGKVVLVFVAILSGFGTAAGFYLSSCMLNDVIVEDYIKTKNNREGAFSSIFIFFQKVSVGCAHGLTGLIIQWSGTVTKKPDGSFAKEQPKSIINAIRYGASVLPLFSVLCCIFWLYLYPLTKEKVQSNQEKINEMRKV</sequence>
<feature type="transmembrane region" description="Helical" evidence="2">
    <location>
        <begin position="26"/>
        <end position="46"/>
    </location>
</feature>
<keyword evidence="2" id="KW-0472">Membrane</keyword>
<organism evidence="3 4">
    <name type="scientific">Bonamia ostreae</name>
    <dbReference type="NCBI Taxonomy" id="126728"/>
    <lineage>
        <taxon>Eukaryota</taxon>
        <taxon>Sar</taxon>
        <taxon>Rhizaria</taxon>
        <taxon>Endomyxa</taxon>
        <taxon>Ascetosporea</taxon>
        <taxon>Haplosporida</taxon>
        <taxon>Bonamia</taxon>
    </lineage>
</organism>
<accession>A0ABV2AEP9</accession>
<dbReference type="SUPFAM" id="SSF103473">
    <property type="entry name" value="MFS general substrate transporter"/>
    <property type="match status" value="1"/>
</dbReference>
<dbReference type="Pfam" id="PF13347">
    <property type="entry name" value="MFS_2"/>
    <property type="match status" value="1"/>
</dbReference>
<protein>
    <submittedName>
        <fullName evidence="3">Uncharacterized protein</fullName>
    </submittedName>
</protein>
<evidence type="ECO:0000256" key="2">
    <source>
        <dbReference type="SAM" id="Phobius"/>
    </source>
</evidence>
<dbReference type="PANTHER" id="PTHR11328:SF24">
    <property type="entry name" value="MAJOR FACILITATOR SUPERFAMILY (MFS) PROFILE DOMAIN-CONTAINING PROTEIN"/>
    <property type="match status" value="1"/>
</dbReference>
<dbReference type="InterPro" id="IPR036259">
    <property type="entry name" value="MFS_trans_sf"/>
</dbReference>
<feature type="transmembrane region" description="Helical" evidence="2">
    <location>
        <begin position="67"/>
        <end position="94"/>
    </location>
</feature>
<comment type="similarity">
    <text evidence="1">Belongs to the major facilitator superfamily.</text>
</comment>
<gene>
    <name evidence="3" type="ORF">MHBO_000171</name>
</gene>